<protein>
    <submittedName>
        <fullName evidence="3">Uncharacterized protein LOC106126266</fullName>
    </submittedName>
</protein>
<dbReference type="Proteomes" id="UP000694872">
    <property type="component" value="Unplaced"/>
</dbReference>
<dbReference type="AlphaFoldDB" id="A0A194PTI8"/>
<keyword evidence="2" id="KW-1185">Reference proteome</keyword>
<dbReference type="RefSeq" id="XP_013179254.1">
    <property type="nucleotide sequence ID" value="XM_013323800.1"/>
</dbReference>
<evidence type="ECO:0000313" key="1">
    <source>
        <dbReference type="EMBL" id="KPI96069.1"/>
    </source>
</evidence>
<organism evidence="1 2">
    <name type="scientific">Papilio xuthus</name>
    <name type="common">Asian swallowtail butterfly</name>
    <dbReference type="NCBI Taxonomy" id="66420"/>
    <lineage>
        <taxon>Eukaryota</taxon>
        <taxon>Metazoa</taxon>
        <taxon>Ecdysozoa</taxon>
        <taxon>Arthropoda</taxon>
        <taxon>Hexapoda</taxon>
        <taxon>Insecta</taxon>
        <taxon>Pterygota</taxon>
        <taxon>Neoptera</taxon>
        <taxon>Endopterygota</taxon>
        <taxon>Lepidoptera</taxon>
        <taxon>Glossata</taxon>
        <taxon>Ditrysia</taxon>
        <taxon>Papilionoidea</taxon>
        <taxon>Papilionidae</taxon>
        <taxon>Papilioninae</taxon>
        <taxon>Papilio</taxon>
    </lineage>
</organism>
<dbReference type="GeneID" id="106126266"/>
<reference evidence="1 2" key="1">
    <citation type="journal article" date="2015" name="Nat. Commun.">
        <title>Outbred genome sequencing and CRISPR/Cas9 gene editing in butterflies.</title>
        <authorList>
            <person name="Li X."/>
            <person name="Fan D."/>
            <person name="Zhang W."/>
            <person name="Liu G."/>
            <person name="Zhang L."/>
            <person name="Zhao L."/>
            <person name="Fang X."/>
            <person name="Chen L."/>
            <person name="Dong Y."/>
            <person name="Chen Y."/>
            <person name="Ding Y."/>
            <person name="Zhao R."/>
            <person name="Feng M."/>
            <person name="Zhu Y."/>
            <person name="Feng Y."/>
            <person name="Jiang X."/>
            <person name="Zhu D."/>
            <person name="Xiang H."/>
            <person name="Feng X."/>
            <person name="Li S."/>
            <person name="Wang J."/>
            <person name="Zhang G."/>
            <person name="Kronforst M.R."/>
            <person name="Wang W."/>
        </authorList>
    </citation>
    <scope>NUCLEOTIDE SEQUENCE [LARGE SCALE GENOMIC DNA]</scope>
    <source>
        <strain evidence="1">Ya'a_city_454_Px</strain>
        <tissue evidence="1">Whole body</tissue>
    </source>
</reference>
<dbReference type="OrthoDB" id="7429110at2759"/>
<evidence type="ECO:0000313" key="2">
    <source>
        <dbReference type="Proteomes" id="UP000053268"/>
    </source>
</evidence>
<dbReference type="KEGG" id="pxu:106126266"/>
<dbReference type="Proteomes" id="UP000053268">
    <property type="component" value="Unassembled WGS sequence"/>
</dbReference>
<proteinExistence type="predicted"/>
<name>A0A194PTI8_PAPXU</name>
<dbReference type="EMBL" id="KQ459594">
    <property type="protein sequence ID" value="KPI96069.1"/>
    <property type="molecule type" value="Genomic_DNA"/>
</dbReference>
<accession>A0A194PTI8</accession>
<reference evidence="3" key="2">
    <citation type="submission" date="2025-04" db="UniProtKB">
        <authorList>
            <consortium name="RefSeq"/>
        </authorList>
    </citation>
    <scope>IDENTIFICATION</scope>
</reference>
<evidence type="ECO:0000313" key="3">
    <source>
        <dbReference type="RefSeq" id="XP_013179254.1"/>
    </source>
</evidence>
<sequence length="215" mass="25372">MDGTVKLIIFSTIIAIVKAPPPGTFFWKPRLGLDLSIPTTPKIRKPILGGVQKPTVGEIRSGRAVLITGYQLGVTVVALAHGQAAWEKYPHLNPFKAWFYTTAYRWGLRHLSLYPKWLEGSGYNYIDTHRVWRKRYSYQDRWVPEWLQWFLPHVWEFDREKKQFRRFQRYVLPSFAKHYHYPGRVFDNWASEDSTETVENLDMSDFSIHVHAPDY</sequence>
<gene>
    <name evidence="3" type="primary">LOC106126266</name>
    <name evidence="1" type="ORF">RR46_06803</name>
</gene>